<reference evidence="1" key="1">
    <citation type="submission" date="2022-07" db="EMBL/GenBank/DDBJ databases">
        <title>Phylogenomic reconstructions and comparative analyses of Kickxellomycotina fungi.</title>
        <authorList>
            <person name="Reynolds N.K."/>
            <person name="Stajich J.E."/>
            <person name="Barry K."/>
            <person name="Grigoriev I.V."/>
            <person name="Crous P."/>
            <person name="Smith M.E."/>
        </authorList>
    </citation>
    <scope>NUCLEOTIDE SEQUENCE</scope>
    <source>
        <strain evidence="1">Benny 63K</strain>
    </source>
</reference>
<protein>
    <submittedName>
        <fullName evidence="1">Uncharacterized protein</fullName>
    </submittedName>
</protein>
<keyword evidence="2" id="KW-1185">Reference proteome</keyword>
<dbReference type="Proteomes" id="UP001150581">
    <property type="component" value="Unassembled WGS sequence"/>
</dbReference>
<sequence length="201" mass="22399">MVKGSKPPRGGTGTLPNRELFERMNFLYQSSQFFASLSGNVCTSSSQKSRASDKAPENEPTNNNTDETLNAQKFQTAGLEKPGFTIATANSQERKNNSKTDTLMQQPLLPLARFYSKEMKMVARKSVLRMSPHLRRDMCKVCSTPLLPGVSCKKRVKGKGNGRRLITTCNYCGTQTRIMTNNGPDGQHVLFVDRPEHTTIH</sequence>
<accession>A0ACC1ISE5</accession>
<evidence type="ECO:0000313" key="1">
    <source>
        <dbReference type="EMBL" id="KAJ1900018.1"/>
    </source>
</evidence>
<name>A0ACC1ISE5_9FUNG</name>
<proteinExistence type="predicted"/>
<comment type="caution">
    <text evidence="1">The sequence shown here is derived from an EMBL/GenBank/DDBJ whole genome shotgun (WGS) entry which is preliminary data.</text>
</comment>
<evidence type="ECO:0000313" key="2">
    <source>
        <dbReference type="Proteomes" id="UP001150581"/>
    </source>
</evidence>
<organism evidence="1 2">
    <name type="scientific">Kickxella alabastrina</name>
    <dbReference type="NCBI Taxonomy" id="61397"/>
    <lineage>
        <taxon>Eukaryota</taxon>
        <taxon>Fungi</taxon>
        <taxon>Fungi incertae sedis</taxon>
        <taxon>Zoopagomycota</taxon>
        <taxon>Kickxellomycotina</taxon>
        <taxon>Kickxellomycetes</taxon>
        <taxon>Kickxellales</taxon>
        <taxon>Kickxellaceae</taxon>
        <taxon>Kickxella</taxon>
    </lineage>
</organism>
<gene>
    <name evidence="1" type="ORF">LPJ66_001743</name>
</gene>
<dbReference type="EMBL" id="JANBPG010000109">
    <property type="protein sequence ID" value="KAJ1900018.1"/>
    <property type="molecule type" value="Genomic_DNA"/>
</dbReference>